<dbReference type="SUPFAM" id="SSF81631">
    <property type="entry name" value="PAP/OAS1 substrate-binding domain"/>
    <property type="match status" value="1"/>
</dbReference>
<dbReference type="Gene3D" id="3.30.70.1550">
    <property type="entry name" value="Archaeal tRNA CCA-adding enzyme catalytic domain"/>
    <property type="match status" value="1"/>
</dbReference>
<feature type="binding site" evidence="10">
    <location>
        <position position="54"/>
    </location>
    <ligand>
        <name>CTP</name>
        <dbReference type="ChEBI" id="CHEBI:37563"/>
    </ligand>
</feature>
<evidence type="ECO:0000256" key="6">
    <source>
        <dbReference type="ARBA" id="ARBA00022800"/>
    </source>
</evidence>
<dbReference type="Gene3D" id="1.10.1410.30">
    <property type="entry name" value="CCA tRNA nucleotidyltransferase, domain 2"/>
    <property type="match status" value="1"/>
</dbReference>
<keyword evidence="8 10" id="KW-0460">Magnesium</keyword>
<evidence type="ECO:0000259" key="13">
    <source>
        <dbReference type="Pfam" id="PF21133"/>
    </source>
</evidence>
<dbReference type="InterPro" id="IPR006116">
    <property type="entry name" value="NT_2-5OAS_ClassI-CCAase"/>
</dbReference>
<keyword evidence="3 10" id="KW-0548">Nucleotidyltransferase</keyword>
<evidence type="ECO:0000259" key="11">
    <source>
        <dbReference type="Pfam" id="PF01909"/>
    </source>
</evidence>
<evidence type="ECO:0000256" key="3">
    <source>
        <dbReference type="ARBA" id="ARBA00022695"/>
    </source>
</evidence>
<comment type="similarity">
    <text evidence="10">Belongs to the tRNA nucleotidyltransferase/poly(A) polymerase family. Archaeal CCA-adding enzyme subfamily.</text>
</comment>
<dbReference type="EC" id="2.7.7.72" evidence="10"/>
<dbReference type="OrthoDB" id="7378at2157"/>
<dbReference type="InterPro" id="IPR008229">
    <property type="entry name" value="CCA-adding_arc"/>
</dbReference>
<dbReference type="CDD" id="cd05400">
    <property type="entry name" value="NT_2-5OAS_ClassI-CCAase"/>
    <property type="match status" value="1"/>
</dbReference>
<evidence type="ECO:0000256" key="1">
    <source>
        <dbReference type="ARBA" id="ARBA00022679"/>
    </source>
</evidence>
<dbReference type="Pfam" id="PF09249">
    <property type="entry name" value="tRNA_NucTransf2"/>
    <property type="match status" value="1"/>
</dbReference>
<feature type="binding site" evidence="10">
    <location>
        <position position="65"/>
    </location>
    <ligand>
        <name>Mg(2+)</name>
        <dbReference type="ChEBI" id="CHEBI:18420"/>
    </ligand>
</feature>
<dbReference type="GO" id="GO:0000049">
    <property type="term" value="F:tRNA binding"/>
    <property type="evidence" value="ECO:0007669"/>
    <property type="project" value="UniProtKB-UniRule"/>
</dbReference>
<evidence type="ECO:0000256" key="4">
    <source>
        <dbReference type="ARBA" id="ARBA00022723"/>
    </source>
</evidence>
<proteinExistence type="inferred from homology"/>
<dbReference type="InterPro" id="IPR011068">
    <property type="entry name" value="NuclTrfase_I-like_C"/>
</dbReference>
<evidence type="ECO:0000256" key="5">
    <source>
        <dbReference type="ARBA" id="ARBA00022741"/>
    </source>
</evidence>
<dbReference type="InterPro" id="IPR043519">
    <property type="entry name" value="NT_sf"/>
</dbReference>
<feature type="binding site" evidence="10">
    <location>
        <position position="159"/>
    </location>
    <ligand>
        <name>CTP</name>
        <dbReference type="ChEBI" id="CHEBI:37563"/>
    </ligand>
</feature>
<evidence type="ECO:0000256" key="7">
    <source>
        <dbReference type="ARBA" id="ARBA00022840"/>
    </source>
</evidence>
<feature type="binding site" evidence="10">
    <location>
        <position position="116"/>
    </location>
    <ligand>
        <name>Mg(2+)</name>
        <dbReference type="ChEBI" id="CHEBI:18420"/>
    </ligand>
</feature>
<dbReference type="Gene3D" id="3.30.70.590">
    <property type="entry name" value="Poly(A) polymerase predicted RNA binding domain"/>
    <property type="match status" value="1"/>
</dbReference>
<keyword evidence="1 10" id="KW-0808">Transferase</keyword>
<evidence type="ECO:0000256" key="8">
    <source>
        <dbReference type="ARBA" id="ARBA00022842"/>
    </source>
</evidence>
<dbReference type="GeneID" id="8827456"/>
<protein>
    <recommendedName>
        <fullName evidence="10">CCA-adding enzyme</fullName>
        <ecNumber evidence="10">2.7.7.72</ecNumber>
    </recommendedName>
    <alternativeName>
        <fullName evidence="10">CCA tRNA nucleotidyltransferase</fullName>
    </alternativeName>
    <alternativeName>
        <fullName evidence="10">tRNA CCA-pyrophosphorylase</fullName>
    </alternativeName>
    <alternativeName>
        <fullName evidence="10">tRNA adenylyl-/cytidylyl- transferase</fullName>
    </alternativeName>
    <alternativeName>
        <fullName evidence="10">tRNA nucleotidyltransferase</fullName>
    </alternativeName>
    <alternativeName>
        <fullName evidence="10">tRNA-NT</fullName>
    </alternativeName>
</protein>
<sequence length="445" mass="52171">MHNEQEIRDYVLRRVKPSKEEDELIWNTANSLLNRANEEIKKRNLEGDAILVGSVAKGTYLKNPDIDIFLRFPKDLNKEDLKNLGIEIGKSIIPDGFAKYAEHPYWRGIYNGFEVDIVPCYKISKPEEKISAVDRTPFHTEYIKKNLKDEQKDEIRLLKAFLKGIEIYGAEARVCGFSGYLSELLILKYGNFENVLANVSKWRKKVYLHLGEGGKKFRDPVVFIDPVDPNRNAASAVSEESKSLFIHASRSYIEKPSKNFFFPNPTIPLSKEKIKEEINKRETFFYVFEFPKPDIIDDNLYPQINRTMEALTKILKDFGIINTFYIVQNSKVYFLIELAKTALPKVKIHEGPPVWHQNSKNFIERWRGKALRGPYIKGYRLFVEVQRKNTSIEEVLFHNLPNYKLGKEFDKLKNEINLGEIWNFMEKLDRVELTKFLIFKFPWER</sequence>
<dbReference type="HOGENOM" id="CLU_044679_1_0_2"/>
<reference evidence="14" key="1">
    <citation type="submission" date="2010-02" db="EMBL/GenBank/DDBJ databases">
        <title>Complete sequence of Aciduliprofundum boonei T469.</title>
        <authorList>
            <consortium name="US DOE Joint Genome Institute"/>
            <person name="Lucas S."/>
            <person name="Copeland A."/>
            <person name="Lapidus A."/>
            <person name="Cheng J.-F."/>
            <person name="Bruce D."/>
            <person name="Goodwin L."/>
            <person name="Pitluck S."/>
            <person name="Saunders E."/>
            <person name="Detter J.C."/>
            <person name="Han C."/>
            <person name="Tapia R."/>
            <person name="Land M."/>
            <person name="Hauser L."/>
            <person name="Kyrpides N."/>
            <person name="Mikhailova N."/>
            <person name="Flores G."/>
            <person name="Reysenbach A.-L."/>
            <person name="Woyke T."/>
        </authorList>
    </citation>
    <scope>NUCLEOTIDE SEQUENCE</scope>
    <source>
        <strain evidence="14">T469</strain>
    </source>
</reference>
<keyword evidence="5 10" id="KW-0547">Nucleotide-binding</keyword>
<evidence type="ECO:0000256" key="9">
    <source>
        <dbReference type="ARBA" id="ARBA00022884"/>
    </source>
</evidence>
<keyword evidence="15" id="KW-1185">Reference proteome</keyword>
<dbReference type="Gene3D" id="3.30.460.10">
    <property type="entry name" value="Beta Polymerase, domain 2"/>
    <property type="match status" value="1"/>
</dbReference>
<dbReference type="Pfam" id="PF01909">
    <property type="entry name" value="NTP_transf_2"/>
    <property type="match status" value="1"/>
</dbReference>
<comment type="catalytic activity">
    <reaction evidence="10">
        <text>a tRNA with a 3' CCA end + 2 CTP + ATP = a tRNA with a 3' CCACCA end + 3 diphosphate</text>
        <dbReference type="Rhea" id="RHEA:76235"/>
        <dbReference type="Rhea" id="RHEA-COMP:10468"/>
        <dbReference type="Rhea" id="RHEA-COMP:18655"/>
        <dbReference type="ChEBI" id="CHEBI:30616"/>
        <dbReference type="ChEBI" id="CHEBI:33019"/>
        <dbReference type="ChEBI" id="CHEBI:37563"/>
        <dbReference type="ChEBI" id="CHEBI:83071"/>
        <dbReference type="ChEBI" id="CHEBI:195187"/>
    </reaction>
</comment>
<dbReference type="NCBIfam" id="TIGR03671">
    <property type="entry name" value="cca_archaeal"/>
    <property type="match status" value="1"/>
</dbReference>
<feature type="binding site" evidence="10">
    <location>
        <position position="67"/>
    </location>
    <ligand>
        <name>Mg(2+)</name>
        <dbReference type="ChEBI" id="CHEBI:18420"/>
    </ligand>
</feature>
<gene>
    <name evidence="10" type="primary">cca</name>
    <name evidence="14" type="ordered locus">Aboo_0511</name>
</gene>
<dbReference type="Pfam" id="PF21133">
    <property type="entry name" value="CAA_C"/>
    <property type="match status" value="1"/>
</dbReference>
<dbReference type="InterPro" id="IPR002934">
    <property type="entry name" value="Polymerase_NTP_transf_dom"/>
</dbReference>
<dbReference type="RefSeq" id="WP_012997155.1">
    <property type="nucleotide sequence ID" value="NC_013926.1"/>
</dbReference>
<keyword evidence="7 10" id="KW-0067">ATP-binding</keyword>
<dbReference type="GO" id="GO:0160016">
    <property type="term" value="F:CCACCA tRNA nucleotidyltransferase activity"/>
    <property type="evidence" value="ECO:0007669"/>
    <property type="project" value="RHEA"/>
</dbReference>
<dbReference type="InterPro" id="IPR048833">
    <property type="entry name" value="CAA_C"/>
</dbReference>
<keyword evidence="6 10" id="KW-0692">RNA repair</keyword>
<keyword evidence="9 10" id="KW-0694">RNA-binding</keyword>
<feature type="domain" description="tRNA nucleotidyltransferase substrate binding" evidence="12">
    <location>
        <begin position="153"/>
        <end position="262"/>
    </location>
</feature>
<comment type="subunit">
    <text evidence="10">Homodimer.</text>
</comment>
<keyword evidence="2 10" id="KW-0819">tRNA processing</keyword>
<feature type="binding site" evidence="10">
    <location>
        <position position="159"/>
    </location>
    <ligand>
        <name>ATP</name>
        <dbReference type="ChEBI" id="CHEBI:30616"/>
    </ligand>
</feature>
<evidence type="ECO:0000256" key="2">
    <source>
        <dbReference type="ARBA" id="ARBA00022694"/>
    </source>
</evidence>
<dbReference type="AlphaFoldDB" id="D3TCN7"/>
<dbReference type="SUPFAM" id="SSF55003">
    <property type="entry name" value="PAP/Archaeal CCA-adding enzyme, C-terminal domain"/>
    <property type="match status" value="1"/>
</dbReference>
<dbReference type="GO" id="GO:0001680">
    <property type="term" value="P:tRNA 3'-terminal CCA addition"/>
    <property type="evidence" value="ECO:0007669"/>
    <property type="project" value="UniProtKB-UniRule"/>
</dbReference>
<dbReference type="PIRSF" id="PIRSF005335">
    <property type="entry name" value="CCA_arch"/>
    <property type="match status" value="1"/>
</dbReference>
<evidence type="ECO:0000256" key="10">
    <source>
        <dbReference type="HAMAP-Rule" id="MF_01264"/>
    </source>
</evidence>
<feature type="domain" description="CCA-adding enzyme C-terminal" evidence="13">
    <location>
        <begin position="281"/>
        <end position="410"/>
    </location>
</feature>
<feature type="binding site" evidence="10">
    <location>
        <position position="139"/>
    </location>
    <ligand>
        <name>CTP</name>
        <dbReference type="ChEBI" id="CHEBI:37563"/>
    </ligand>
</feature>
<feature type="binding site" evidence="10">
    <location>
        <position position="168"/>
    </location>
    <ligand>
        <name>ATP</name>
        <dbReference type="ChEBI" id="CHEBI:30616"/>
    </ligand>
</feature>
<dbReference type="PANTHER" id="PTHR39643">
    <property type="entry name" value="CCA-ADDING ENZYME"/>
    <property type="match status" value="1"/>
</dbReference>
<accession>D3TCN7</accession>
<feature type="binding site" evidence="10">
    <location>
        <position position="168"/>
    </location>
    <ligand>
        <name>CTP</name>
        <dbReference type="ChEBI" id="CHEBI:37563"/>
    </ligand>
</feature>
<dbReference type="KEGG" id="abi:Aboo_0511"/>
<dbReference type="SUPFAM" id="SSF81301">
    <property type="entry name" value="Nucleotidyltransferase"/>
    <property type="match status" value="1"/>
</dbReference>
<comment type="catalytic activity">
    <reaction evidence="10">
        <text>a tRNA precursor + 2 CTP + ATP = a tRNA with a 3' CCA end + 3 diphosphate</text>
        <dbReference type="Rhea" id="RHEA:14433"/>
        <dbReference type="Rhea" id="RHEA-COMP:10465"/>
        <dbReference type="Rhea" id="RHEA-COMP:10468"/>
        <dbReference type="ChEBI" id="CHEBI:30616"/>
        <dbReference type="ChEBI" id="CHEBI:33019"/>
        <dbReference type="ChEBI" id="CHEBI:37563"/>
        <dbReference type="ChEBI" id="CHEBI:74896"/>
        <dbReference type="ChEBI" id="CHEBI:83071"/>
        <dbReference type="EC" id="2.7.7.72"/>
    </reaction>
</comment>
<dbReference type="GO" id="GO:0004810">
    <property type="term" value="F:CCA tRNA nucleotidyltransferase activity"/>
    <property type="evidence" value="ECO:0007669"/>
    <property type="project" value="UniProtKB-UniRule"/>
</dbReference>
<dbReference type="GO" id="GO:0042245">
    <property type="term" value="P:RNA repair"/>
    <property type="evidence" value="ECO:0007669"/>
    <property type="project" value="UniProtKB-KW"/>
</dbReference>
<feature type="binding site" evidence="10">
    <location>
        <position position="57"/>
    </location>
    <ligand>
        <name>ATP</name>
        <dbReference type="ChEBI" id="CHEBI:30616"/>
    </ligand>
</feature>
<dbReference type="GO" id="GO:0005524">
    <property type="term" value="F:ATP binding"/>
    <property type="evidence" value="ECO:0007669"/>
    <property type="project" value="UniProtKB-UniRule"/>
</dbReference>
<dbReference type="HAMAP" id="MF_01264">
    <property type="entry name" value="CCA_arch"/>
    <property type="match status" value="1"/>
</dbReference>
<evidence type="ECO:0000313" key="14">
    <source>
        <dbReference type="EMBL" id="ADD08322.1"/>
    </source>
</evidence>
<feature type="binding site" evidence="10">
    <location>
        <position position="57"/>
    </location>
    <ligand>
        <name>CTP</name>
        <dbReference type="ChEBI" id="CHEBI:37563"/>
    </ligand>
</feature>
<evidence type="ECO:0000259" key="12">
    <source>
        <dbReference type="Pfam" id="PF09249"/>
    </source>
</evidence>
<evidence type="ECO:0000313" key="15">
    <source>
        <dbReference type="Proteomes" id="UP000001400"/>
    </source>
</evidence>
<name>D3TCN7_ACIB4</name>
<comment type="function">
    <text evidence="10">Catalyzes the addition and repair of the essential 3'-terminal CCA sequence in tRNAs without using a nucleic acid template. Adds these three nucleotides in the order of C, C, and A to the tRNA nucleotide-73, using CTP and ATP as substrates and producing inorganic pyrophosphate. tRNA 3'-terminal CCA addition is required both for tRNA processing and repair. Also involved in tRNA surveillance by mediating tandem CCA addition to generate a CCACCA at the 3' terminus of unstable tRNAs. While stable tRNAs receive only 3'-terminal CCA, unstable tRNAs are marked with CCACCA and rapidly degraded.</text>
</comment>
<feature type="domain" description="Polymerase nucleotidyl transferase" evidence="11">
    <location>
        <begin position="34"/>
        <end position="139"/>
    </location>
</feature>
<comment type="miscellaneous">
    <text evidence="10">A single active site specifically recognizes both ATP and CTP and is responsible for their addition.</text>
</comment>
<dbReference type="Proteomes" id="UP000001400">
    <property type="component" value="Chromosome"/>
</dbReference>
<feature type="binding site" evidence="10">
    <location>
        <position position="139"/>
    </location>
    <ligand>
        <name>ATP</name>
        <dbReference type="ChEBI" id="CHEBI:30616"/>
    </ligand>
</feature>
<organism evidence="14 15">
    <name type="scientific">Aciduliprofundum boonei (strain DSM 19572 / T469)</name>
    <dbReference type="NCBI Taxonomy" id="439481"/>
    <lineage>
        <taxon>Archaea</taxon>
        <taxon>Methanobacteriati</taxon>
        <taxon>Thermoplasmatota</taxon>
        <taxon>DHVE2 group</taxon>
        <taxon>Candidatus Aciduliprofundum</taxon>
    </lineage>
</organism>
<dbReference type="InterPro" id="IPR042090">
    <property type="entry name" value="CCA_tRNA_nucleotrans_2"/>
</dbReference>
<feature type="binding site" evidence="10">
    <location>
        <position position="54"/>
    </location>
    <ligand>
        <name>ATP</name>
        <dbReference type="ChEBI" id="CHEBI:30616"/>
    </ligand>
</feature>
<dbReference type="EMBL" id="CP001941">
    <property type="protein sequence ID" value="ADD08322.1"/>
    <property type="molecule type" value="Genomic_DNA"/>
</dbReference>
<keyword evidence="4 10" id="KW-0479">Metal-binding</keyword>
<comment type="cofactor">
    <cofactor evidence="10">
        <name>Mg(2+)</name>
        <dbReference type="ChEBI" id="CHEBI:18420"/>
    </cofactor>
</comment>
<dbReference type="GO" id="GO:0000287">
    <property type="term" value="F:magnesium ion binding"/>
    <property type="evidence" value="ECO:0007669"/>
    <property type="project" value="UniProtKB-UniRule"/>
</dbReference>
<dbReference type="InterPro" id="IPR015329">
    <property type="entry name" value="tRNA_NucTransf2"/>
</dbReference>
<dbReference type="PANTHER" id="PTHR39643:SF1">
    <property type="entry name" value="CCA-ADDING ENZYME"/>
    <property type="match status" value="1"/>
</dbReference>